<comment type="caution">
    <text evidence="2">The sequence shown here is derived from an EMBL/GenBank/DDBJ whole genome shotgun (WGS) entry which is preliminary data.</text>
</comment>
<dbReference type="EMBL" id="DRPZ01000237">
    <property type="protein sequence ID" value="HGY10222.1"/>
    <property type="molecule type" value="Genomic_DNA"/>
</dbReference>
<protein>
    <submittedName>
        <fullName evidence="2">Uncharacterized protein</fullName>
    </submittedName>
</protein>
<keyword evidence="1" id="KW-1133">Transmembrane helix</keyword>
<evidence type="ECO:0000313" key="2">
    <source>
        <dbReference type="EMBL" id="HGY10222.1"/>
    </source>
</evidence>
<accession>A0A7C4VLR1</accession>
<proteinExistence type="predicted"/>
<reference evidence="2" key="1">
    <citation type="journal article" date="2020" name="mSystems">
        <title>Genome- and Community-Level Interaction Insights into Carbon Utilization and Element Cycling Functions of Hydrothermarchaeota in Hydrothermal Sediment.</title>
        <authorList>
            <person name="Zhou Z."/>
            <person name="Liu Y."/>
            <person name="Xu W."/>
            <person name="Pan J."/>
            <person name="Luo Z.H."/>
            <person name="Li M."/>
        </authorList>
    </citation>
    <scope>NUCLEOTIDE SEQUENCE [LARGE SCALE GENOMIC DNA]</scope>
    <source>
        <strain evidence="2">HyVt-570</strain>
    </source>
</reference>
<dbReference type="AlphaFoldDB" id="A0A7C4VLR1"/>
<gene>
    <name evidence="2" type="ORF">ENK37_09290</name>
</gene>
<organism evidence="2">
    <name type="scientific">Oceanithermus profundus</name>
    <dbReference type="NCBI Taxonomy" id="187137"/>
    <lineage>
        <taxon>Bacteria</taxon>
        <taxon>Thermotogati</taxon>
        <taxon>Deinococcota</taxon>
        <taxon>Deinococci</taxon>
        <taxon>Thermales</taxon>
        <taxon>Thermaceae</taxon>
        <taxon>Oceanithermus</taxon>
    </lineage>
</organism>
<keyword evidence="1" id="KW-0472">Membrane</keyword>
<feature type="transmembrane region" description="Helical" evidence="1">
    <location>
        <begin position="148"/>
        <end position="181"/>
    </location>
</feature>
<name>A0A7C4VLR1_9DEIN</name>
<evidence type="ECO:0000256" key="1">
    <source>
        <dbReference type="SAM" id="Phobius"/>
    </source>
</evidence>
<sequence length="192" mass="20657">MNEPSVTSLRPGVVYRVAFWLPEPEPGAGERLFKQNPNWTRALAYWLRAAGFGVDGVRVLYGPTTWGPRGYRPDLGDYAQLWVADLEIRGAEVPVGELESALFAALDTWVKLGPVAEVAEQTPYKPELPGLPHLGGFMNELESSLGQVAALALLALAIVLVSRLWPLGGMALLAALLILVMTDEGGATHAQA</sequence>
<dbReference type="Proteomes" id="UP000885759">
    <property type="component" value="Unassembled WGS sequence"/>
</dbReference>
<keyword evidence="1" id="KW-0812">Transmembrane</keyword>